<gene>
    <name evidence="8" type="ORF">CHIRRI_LOCUS5078</name>
</gene>
<dbReference type="InterPro" id="IPR001283">
    <property type="entry name" value="CRISP-related"/>
</dbReference>
<keyword evidence="4 6" id="KW-0732">Signal</keyword>
<dbReference type="InterPro" id="IPR014044">
    <property type="entry name" value="CAP_dom"/>
</dbReference>
<comment type="similarity">
    <text evidence="2">Belongs to the CRISP family.</text>
</comment>
<dbReference type="Proteomes" id="UP001153620">
    <property type="component" value="Chromosome 2"/>
</dbReference>
<evidence type="ECO:0000256" key="6">
    <source>
        <dbReference type="SAM" id="SignalP"/>
    </source>
</evidence>
<evidence type="ECO:0000259" key="7">
    <source>
        <dbReference type="SMART" id="SM00198"/>
    </source>
</evidence>
<dbReference type="SMART" id="SM00198">
    <property type="entry name" value="SCP"/>
    <property type="match status" value="1"/>
</dbReference>
<reference evidence="8" key="1">
    <citation type="submission" date="2022-01" db="EMBL/GenBank/DDBJ databases">
        <authorList>
            <person name="King R."/>
        </authorList>
    </citation>
    <scope>NUCLEOTIDE SEQUENCE</scope>
</reference>
<dbReference type="GO" id="GO:0005576">
    <property type="term" value="C:extracellular region"/>
    <property type="evidence" value="ECO:0007669"/>
    <property type="project" value="UniProtKB-SubCell"/>
</dbReference>
<feature type="signal peptide" evidence="6">
    <location>
        <begin position="1"/>
        <end position="18"/>
    </location>
</feature>
<protein>
    <recommendedName>
        <fullName evidence="5">Venom allergen-1</fullName>
    </recommendedName>
</protein>
<dbReference type="SUPFAM" id="SSF55797">
    <property type="entry name" value="PR-1-like"/>
    <property type="match status" value="1"/>
</dbReference>
<feature type="domain" description="SCP" evidence="7">
    <location>
        <begin position="58"/>
        <end position="217"/>
    </location>
</feature>
<dbReference type="Pfam" id="PF00188">
    <property type="entry name" value="CAP"/>
    <property type="match status" value="1"/>
</dbReference>
<dbReference type="InterPro" id="IPR034763">
    <property type="entry name" value="P14a_insect"/>
</dbReference>
<dbReference type="EMBL" id="OU895878">
    <property type="protein sequence ID" value="CAG9802163.1"/>
    <property type="molecule type" value="Genomic_DNA"/>
</dbReference>
<evidence type="ECO:0000256" key="5">
    <source>
        <dbReference type="ARBA" id="ARBA00068306"/>
    </source>
</evidence>
<reference evidence="8" key="2">
    <citation type="submission" date="2022-10" db="EMBL/GenBank/DDBJ databases">
        <authorList>
            <consortium name="ENA_rothamsted_submissions"/>
            <consortium name="culmorum"/>
            <person name="King R."/>
        </authorList>
    </citation>
    <scope>NUCLEOTIDE SEQUENCE</scope>
</reference>
<organism evidence="8 9">
    <name type="scientific">Chironomus riparius</name>
    <dbReference type="NCBI Taxonomy" id="315576"/>
    <lineage>
        <taxon>Eukaryota</taxon>
        <taxon>Metazoa</taxon>
        <taxon>Ecdysozoa</taxon>
        <taxon>Arthropoda</taxon>
        <taxon>Hexapoda</taxon>
        <taxon>Insecta</taxon>
        <taxon>Pterygota</taxon>
        <taxon>Neoptera</taxon>
        <taxon>Endopterygota</taxon>
        <taxon>Diptera</taxon>
        <taxon>Nematocera</taxon>
        <taxon>Chironomoidea</taxon>
        <taxon>Chironomidae</taxon>
        <taxon>Chironominae</taxon>
        <taxon>Chironomus</taxon>
    </lineage>
</organism>
<dbReference type="InterPro" id="IPR035940">
    <property type="entry name" value="CAP_sf"/>
</dbReference>
<dbReference type="OrthoDB" id="414826at2759"/>
<evidence type="ECO:0000313" key="9">
    <source>
        <dbReference type="Proteomes" id="UP001153620"/>
    </source>
</evidence>
<keyword evidence="9" id="KW-1185">Reference proteome</keyword>
<keyword evidence="3" id="KW-0964">Secreted</keyword>
<name>A0A9N9RRS2_9DIPT</name>
<dbReference type="PIRSF" id="PIRSF038921">
    <property type="entry name" value="P14a"/>
    <property type="match status" value="1"/>
</dbReference>
<evidence type="ECO:0000313" key="8">
    <source>
        <dbReference type="EMBL" id="CAG9802163.1"/>
    </source>
</evidence>
<dbReference type="CDD" id="cd05380">
    <property type="entry name" value="CAP_euk"/>
    <property type="match status" value="1"/>
</dbReference>
<dbReference type="AlphaFoldDB" id="A0A9N9RRS2"/>
<dbReference type="Gene3D" id="3.40.33.10">
    <property type="entry name" value="CAP"/>
    <property type="match status" value="1"/>
</dbReference>
<sequence length="257" mass="28933">MKLSKSFILLLLSSFVSCETNYCLTSLCSGLKHIACENSGDFSPSCSFDRKILDLYEEHKQLILDEHNKLRNKIASGQEIGFSTASMMSTMMWNDELAKLAELNAKTCKFEHDYCRNTEKFKYAGQNIALSQASDEFETLNAIITNAHQNWYIEIQNASQNVIDSYYASSDKVIGHFTQIVNDLSNEVGCAVVQYTEIDGWKSSLFVCDYARTNIMNLPIYVSGYTASKCFSGVNPDFQALCSINEVVDPNLTDRNQ</sequence>
<accession>A0A9N9RRS2</accession>
<dbReference type="PROSITE" id="PS51257">
    <property type="entry name" value="PROKAR_LIPOPROTEIN"/>
    <property type="match status" value="1"/>
</dbReference>
<evidence type="ECO:0000256" key="2">
    <source>
        <dbReference type="ARBA" id="ARBA00009923"/>
    </source>
</evidence>
<comment type="subcellular location">
    <subcellularLocation>
        <location evidence="1">Secreted</location>
    </subcellularLocation>
</comment>
<proteinExistence type="inferred from homology"/>
<dbReference type="FunFam" id="3.40.33.10:FF:000007">
    <property type="entry name" value="Venom allergen"/>
    <property type="match status" value="1"/>
</dbReference>
<evidence type="ECO:0000256" key="1">
    <source>
        <dbReference type="ARBA" id="ARBA00004613"/>
    </source>
</evidence>
<evidence type="ECO:0000256" key="3">
    <source>
        <dbReference type="ARBA" id="ARBA00022525"/>
    </source>
</evidence>
<evidence type="ECO:0000256" key="4">
    <source>
        <dbReference type="ARBA" id="ARBA00022729"/>
    </source>
</evidence>
<feature type="chain" id="PRO_5040257766" description="Venom allergen-1" evidence="6">
    <location>
        <begin position="19"/>
        <end position="257"/>
    </location>
</feature>
<dbReference type="PANTHER" id="PTHR10334">
    <property type="entry name" value="CYSTEINE-RICH SECRETORY PROTEIN-RELATED"/>
    <property type="match status" value="1"/>
</dbReference>